<evidence type="ECO:0000256" key="2">
    <source>
        <dbReference type="ARBA" id="ARBA00023002"/>
    </source>
</evidence>
<dbReference type="CDD" id="cd02062">
    <property type="entry name" value="Nitro_FMN_reductase"/>
    <property type="match status" value="1"/>
</dbReference>
<proteinExistence type="inferred from homology"/>
<dbReference type="GO" id="GO:0016491">
    <property type="term" value="F:oxidoreductase activity"/>
    <property type="evidence" value="ECO:0007669"/>
    <property type="project" value="UniProtKB-KW"/>
</dbReference>
<protein>
    <submittedName>
        <fullName evidence="7">Unannotated protein</fullName>
    </submittedName>
</protein>
<dbReference type="InterPro" id="IPR029479">
    <property type="entry name" value="Nitroreductase"/>
</dbReference>
<keyword evidence="2" id="KW-0560">Oxidoreductase</keyword>
<dbReference type="EMBL" id="CAFBOS010000003">
    <property type="protein sequence ID" value="CAB4976864.1"/>
    <property type="molecule type" value="Genomic_DNA"/>
</dbReference>
<sequence length="213" mass="24089">MILELAPDDLLATTRSVRKRLDYDRPVPRDVVESCAQLAFQAPNGSNQQNWGWVCVDDPALKVAMADLYRRGMRDHIDRDRTGESPYNPGGDARAQERMSESVMFLHDRMQDAPVLLVPTIEARLDGASTFTQASRWGSILPGVWNLMLALRSRGLGSAWTTVSLYREREMAELLGIPYDHNTQAGLFPIGYTIGTQFKRADRGRSHLRWNGW</sequence>
<gene>
    <name evidence="4" type="ORF">UFOPK2754_01475</name>
    <name evidence="5" type="ORF">UFOPK3139_01654</name>
    <name evidence="6" type="ORF">UFOPK3543_00505</name>
    <name evidence="7" type="ORF">UFOPK3967_00107</name>
</gene>
<comment type="similarity">
    <text evidence="1">Belongs to the nitroreductase family.</text>
</comment>
<dbReference type="EMBL" id="CAFBMH010000011">
    <property type="protein sequence ID" value="CAB4894670.1"/>
    <property type="molecule type" value="Genomic_DNA"/>
</dbReference>
<evidence type="ECO:0000313" key="6">
    <source>
        <dbReference type="EMBL" id="CAB4894670.1"/>
    </source>
</evidence>
<accession>A0A6J7MGP2</accession>
<dbReference type="SUPFAM" id="SSF55469">
    <property type="entry name" value="FMN-dependent nitroreductase-like"/>
    <property type="match status" value="1"/>
</dbReference>
<dbReference type="PANTHER" id="PTHR43673:SF10">
    <property type="entry name" value="NADH DEHYDROGENASE_NAD(P)H NITROREDUCTASE XCC3605-RELATED"/>
    <property type="match status" value="1"/>
</dbReference>
<dbReference type="InterPro" id="IPR000415">
    <property type="entry name" value="Nitroreductase-like"/>
</dbReference>
<dbReference type="Gene3D" id="3.40.109.10">
    <property type="entry name" value="NADH Oxidase"/>
    <property type="match status" value="1"/>
</dbReference>
<evidence type="ECO:0000313" key="7">
    <source>
        <dbReference type="EMBL" id="CAB4976864.1"/>
    </source>
</evidence>
<reference evidence="7" key="1">
    <citation type="submission" date="2020-05" db="EMBL/GenBank/DDBJ databases">
        <authorList>
            <person name="Chiriac C."/>
            <person name="Salcher M."/>
            <person name="Ghai R."/>
            <person name="Kavagutti S V."/>
        </authorList>
    </citation>
    <scope>NUCLEOTIDE SEQUENCE</scope>
</reference>
<evidence type="ECO:0000256" key="1">
    <source>
        <dbReference type="ARBA" id="ARBA00007118"/>
    </source>
</evidence>
<evidence type="ECO:0000313" key="5">
    <source>
        <dbReference type="EMBL" id="CAB4832456.1"/>
    </source>
</evidence>
<dbReference type="Pfam" id="PF00881">
    <property type="entry name" value="Nitroreductase"/>
    <property type="match status" value="1"/>
</dbReference>
<dbReference type="AlphaFoldDB" id="A0A6J7MGP2"/>
<organism evidence="7">
    <name type="scientific">freshwater metagenome</name>
    <dbReference type="NCBI Taxonomy" id="449393"/>
    <lineage>
        <taxon>unclassified sequences</taxon>
        <taxon>metagenomes</taxon>
        <taxon>ecological metagenomes</taxon>
    </lineage>
</organism>
<dbReference type="EMBL" id="CAEZYR010000048">
    <property type="protein sequence ID" value="CAB4745413.1"/>
    <property type="molecule type" value="Genomic_DNA"/>
</dbReference>
<evidence type="ECO:0000313" key="4">
    <source>
        <dbReference type="EMBL" id="CAB4745413.1"/>
    </source>
</evidence>
<feature type="domain" description="Nitroreductase" evidence="3">
    <location>
        <begin position="12"/>
        <end position="192"/>
    </location>
</feature>
<name>A0A6J7MGP2_9ZZZZ</name>
<evidence type="ECO:0000259" key="3">
    <source>
        <dbReference type="Pfam" id="PF00881"/>
    </source>
</evidence>
<dbReference type="PANTHER" id="PTHR43673">
    <property type="entry name" value="NAD(P)H NITROREDUCTASE YDGI-RELATED"/>
    <property type="match status" value="1"/>
</dbReference>
<dbReference type="EMBL" id="CAFABA010000066">
    <property type="protein sequence ID" value="CAB4832456.1"/>
    <property type="molecule type" value="Genomic_DNA"/>
</dbReference>